<feature type="region of interest" description="Disordered" evidence="7">
    <location>
        <begin position="113"/>
        <end position="146"/>
    </location>
</feature>
<name>A0A804KRF3_MUSAM</name>
<evidence type="ECO:0000256" key="1">
    <source>
        <dbReference type="ARBA" id="ARBA00004123"/>
    </source>
</evidence>
<feature type="domain" description="OVATE" evidence="8">
    <location>
        <begin position="213"/>
        <end position="272"/>
    </location>
</feature>
<dbReference type="GO" id="GO:0045892">
    <property type="term" value="P:negative regulation of DNA-templated transcription"/>
    <property type="evidence" value="ECO:0007669"/>
    <property type="project" value="UniProtKB-UniRule"/>
</dbReference>
<evidence type="ECO:0000256" key="4">
    <source>
        <dbReference type="ARBA" id="ARBA00023163"/>
    </source>
</evidence>
<evidence type="ECO:0000256" key="6">
    <source>
        <dbReference type="RuleBase" id="RU367028"/>
    </source>
</evidence>
<evidence type="ECO:0000313" key="11">
    <source>
        <dbReference type="Proteomes" id="UP000012960"/>
    </source>
</evidence>
<keyword evidence="4 6" id="KW-0804">Transcription</keyword>
<feature type="region of interest" description="Disordered" evidence="7">
    <location>
        <begin position="183"/>
        <end position="208"/>
    </location>
</feature>
<evidence type="ECO:0000256" key="7">
    <source>
        <dbReference type="SAM" id="MobiDB-lite"/>
    </source>
</evidence>
<dbReference type="InterPro" id="IPR006458">
    <property type="entry name" value="Ovate_C"/>
</dbReference>
<dbReference type="EnsemblPlants" id="Ma10_t01540.1">
    <property type="protein sequence ID" value="Ma10_p01540.1"/>
    <property type="gene ID" value="Ma10_g01540"/>
</dbReference>
<evidence type="ECO:0000313" key="9">
    <source>
        <dbReference type="EMBL" id="CAG1852202.1"/>
    </source>
</evidence>
<evidence type="ECO:0000256" key="5">
    <source>
        <dbReference type="ARBA" id="ARBA00023242"/>
    </source>
</evidence>
<dbReference type="Pfam" id="PF04844">
    <property type="entry name" value="Ovate"/>
    <property type="match status" value="1"/>
</dbReference>
<evidence type="ECO:0000256" key="3">
    <source>
        <dbReference type="ARBA" id="ARBA00023015"/>
    </source>
</evidence>
<protein>
    <recommendedName>
        <fullName evidence="6">Transcription repressor</fullName>
    </recommendedName>
    <alternativeName>
        <fullName evidence="6">Ovate family protein</fullName>
    </alternativeName>
</protein>
<keyword evidence="11" id="KW-1185">Reference proteome</keyword>
<dbReference type="Proteomes" id="UP000012960">
    <property type="component" value="Unplaced"/>
</dbReference>
<dbReference type="GO" id="GO:0005634">
    <property type="term" value="C:nucleus"/>
    <property type="evidence" value="ECO:0007669"/>
    <property type="project" value="UniProtKB-SubCell"/>
</dbReference>
<proteinExistence type="predicted"/>
<dbReference type="PANTHER" id="PTHR33057:SF151">
    <property type="entry name" value="TRANSCRIPTION REPRESSOR OFP1"/>
    <property type="match status" value="1"/>
</dbReference>
<dbReference type="NCBIfam" id="TIGR01568">
    <property type="entry name" value="A_thal_3678"/>
    <property type="match status" value="1"/>
</dbReference>
<dbReference type="PANTHER" id="PTHR33057">
    <property type="entry name" value="TRANSCRIPTION REPRESSOR OFP7-RELATED"/>
    <property type="match status" value="1"/>
</dbReference>
<evidence type="ECO:0000256" key="2">
    <source>
        <dbReference type="ARBA" id="ARBA00022491"/>
    </source>
</evidence>
<dbReference type="OMA" id="DIMPPSW"/>
<reference evidence="10" key="2">
    <citation type="submission" date="2021-05" db="UniProtKB">
        <authorList>
            <consortium name="EnsemblPlants"/>
        </authorList>
    </citation>
    <scope>IDENTIFICATION</scope>
    <source>
        <strain evidence="10">subsp. malaccensis</strain>
    </source>
</reference>
<accession>A0A804KRF3</accession>
<dbReference type="EMBL" id="HG996476">
    <property type="protein sequence ID" value="CAG1852202.1"/>
    <property type="molecule type" value="Genomic_DNA"/>
</dbReference>
<comment type="function">
    <text evidence="6">Transcriptional repressor that regulates multiple aspects of plant growth and development.</text>
</comment>
<dbReference type="AlphaFoldDB" id="A0A804KRF3"/>
<evidence type="ECO:0000313" key="10">
    <source>
        <dbReference type="EnsemblPlants" id="Ma10_p01540.1"/>
    </source>
</evidence>
<keyword evidence="2 6" id="KW-0678">Repressor</keyword>
<organism evidence="10 11">
    <name type="scientific">Musa acuminata subsp. malaccensis</name>
    <name type="common">Wild banana</name>
    <name type="synonym">Musa malaccensis</name>
    <dbReference type="NCBI Taxonomy" id="214687"/>
    <lineage>
        <taxon>Eukaryota</taxon>
        <taxon>Viridiplantae</taxon>
        <taxon>Streptophyta</taxon>
        <taxon>Embryophyta</taxon>
        <taxon>Tracheophyta</taxon>
        <taxon>Spermatophyta</taxon>
        <taxon>Magnoliopsida</taxon>
        <taxon>Liliopsida</taxon>
        <taxon>Zingiberales</taxon>
        <taxon>Musaceae</taxon>
        <taxon>Musa</taxon>
    </lineage>
</organism>
<sequence>MGLRAFEEPPLVFLMGPIVGGPIPTAVTSLGLLSGSIPKPSKEVTSGFWLSDMMSSSWLYKLKDMGRGERSQSTRHFKKKSHASAILHPMQQLKQHDCLPSRAFFNMPTKRRTEKFHRSTINSKASDTHFPIEPPKKPKPETRRKAFRPCASAATSVSCSCRHTSTSACKSDDSSTTFKSQLKRQETAARRPASGSHGIKQRAAATPSENLVVVKSSSDPMRDFMESMVEMIVENNIYDAKDLGELLACYLSLNSREYHEVIIKVFDHICFVLSTM</sequence>
<comment type="subcellular location">
    <subcellularLocation>
        <location evidence="1 6">Nucleus</location>
    </subcellularLocation>
</comment>
<reference evidence="9" key="1">
    <citation type="submission" date="2021-03" db="EMBL/GenBank/DDBJ databases">
        <authorList>
            <consortium name="Genoscope - CEA"/>
            <person name="William W."/>
        </authorList>
    </citation>
    <scope>NUCLEOTIDE SEQUENCE</scope>
    <source>
        <strain evidence="9">Doubled-haploid Pahang</strain>
    </source>
</reference>
<evidence type="ECO:0000259" key="8">
    <source>
        <dbReference type="PROSITE" id="PS51754"/>
    </source>
</evidence>
<keyword evidence="5 6" id="KW-0539">Nucleus</keyword>
<dbReference type="Gramene" id="Ma10_t01540.1">
    <property type="protein sequence ID" value="Ma10_p01540.1"/>
    <property type="gene ID" value="Ma10_g01540"/>
</dbReference>
<feature type="compositionally biased region" description="Basic and acidic residues" evidence="7">
    <location>
        <begin position="134"/>
        <end position="144"/>
    </location>
</feature>
<dbReference type="GO" id="GO:0003677">
    <property type="term" value="F:DNA binding"/>
    <property type="evidence" value="ECO:0007669"/>
    <property type="project" value="InterPro"/>
</dbReference>
<dbReference type="Pfam" id="PF13724">
    <property type="entry name" value="DNA_binding_2"/>
    <property type="match status" value="1"/>
</dbReference>
<gene>
    <name evidence="9" type="ORF">GSMUA_101990.1</name>
</gene>
<dbReference type="InParanoid" id="A0A804KRF3"/>
<dbReference type="InterPro" id="IPR025830">
    <property type="entry name" value="DNA_bnd_dom_ovate"/>
</dbReference>
<dbReference type="InterPro" id="IPR038933">
    <property type="entry name" value="Ovate"/>
</dbReference>
<dbReference type="PROSITE" id="PS51754">
    <property type="entry name" value="OVATE"/>
    <property type="match status" value="1"/>
</dbReference>
<keyword evidence="3 6" id="KW-0805">Transcription regulation</keyword>